<dbReference type="EMBL" id="JARJJS010000001">
    <property type="protein sequence ID" value="MDF4023376.1"/>
    <property type="molecule type" value="Genomic_DNA"/>
</dbReference>
<dbReference type="Proteomes" id="UP001528850">
    <property type="component" value="Unassembled WGS sequence"/>
</dbReference>
<organism evidence="1 2">
    <name type="scientific">Luteibacter sahnii</name>
    <dbReference type="NCBI Taxonomy" id="3021977"/>
    <lineage>
        <taxon>Bacteria</taxon>
        <taxon>Pseudomonadati</taxon>
        <taxon>Pseudomonadota</taxon>
        <taxon>Gammaproteobacteria</taxon>
        <taxon>Lysobacterales</taxon>
        <taxon>Rhodanobacteraceae</taxon>
        <taxon>Luteibacter</taxon>
    </lineage>
</organism>
<keyword evidence="2" id="KW-1185">Reference proteome</keyword>
<gene>
    <name evidence="1" type="ORF">P3W24_00105</name>
</gene>
<comment type="caution">
    <text evidence="1">The sequence shown here is derived from an EMBL/GenBank/DDBJ whole genome shotgun (WGS) entry which is preliminary data.</text>
</comment>
<reference evidence="1 2" key="1">
    <citation type="journal article" date="2024" name="Curr. Microbiol.">
        <title>Luteibacter sahnii sp. nov., A Novel Yellow-Colored Xanthomonadin Pigment Producing Probiotic Bacterium from Healthy Rice Seed Microbiome.</title>
        <authorList>
            <person name="Jaiswal G."/>
            <person name="Rana R."/>
            <person name="Nayak P.K."/>
            <person name="Chouhan R."/>
            <person name="Gandhi S.G."/>
            <person name="Patel H.K."/>
            <person name="Patil P.B."/>
        </authorList>
    </citation>
    <scope>NUCLEOTIDE SEQUENCE [LARGE SCALE GENOMIC DNA]</scope>
    <source>
        <strain evidence="1 2">PPL201</strain>
    </source>
</reference>
<accession>A0ABT6B5G5</accession>
<name>A0ABT6B5G5_9GAMM</name>
<protein>
    <submittedName>
        <fullName evidence="1">Uncharacterized protein</fullName>
    </submittedName>
</protein>
<sequence>MFLPSLFSLLSTPSASIEHPIPPPPVDTYRALVGARSPDPDELSPYDDFLSGARRVLSEMMARPDDPYSDPLDDTAWMDTSWWHALTTRLSNEGITSDRVALVTLQHQLGATKARPGREIDLTPDAIERFGNPYTAANARKAGIDADLFERARRRHPTHTTRAAAEAVAVQLIRDRASRASREYHAALNIRDDLVERYLDDRDDPLSAADRHHLGEVLRHATYAGQPSFNAAGERQLPAAYRVARVAAAYADSQGDLRPGGYCKGTEPRRRRISVRAHHLAYRPLCFVAATDRAVYDWYLKKAAFDSQRMGAASSVAGQGQETPP</sequence>
<proteinExistence type="predicted"/>
<evidence type="ECO:0000313" key="1">
    <source>
        <dbReference type="EMBL" id="MDF4023376.1"/>
    </source>
</evidence>
<evidence type="ECO:0000313" key="2">
    <source>
        <dbReference type="Proteomes" id="UP001528850"/>
    </source>
</evidence>